<feature type="compositionally biased region" description="Polar residues" evidence="9">
    <location>
        <begin position="375"/>
        <end position="384"/>
    </location>
</feature>
<name>A0A4P9ZNG8_9FUNG</name>
<evidence type="ECO:0000313" key="11">
    <source>
        <dbReference type="Proteomes" id="UP000268162"/>
    </source>
</evidence>
<dbReference type="EMBL" id="ML003008">
    <property type="protein sequence ID" value="RKP34966.1"/>
    <property type="molecule type" value="Genomic_DNA"/>
</dbReference>
<accession>A0A4P9ZNG8</accession>
<protein>
    <recommendedName>
        <fullName evidence="3">Spindle assembly checkpoint component MAD1</fullName>
    </recommendedName>
</protein>
<comment type="similarity">
    <text evidence="2">Belongs to the MAD1 family.</text>
</comment>
<dbReference type="Gene3D" id="6.10.250.90">
    <property type="match status" value="1"/>
</dbReference>
<feature type="non-terminal residue" evidence="10">
    <location>
        <position position="1"/>
    </location>
</feature>
<evidence type="ECO:0000256" key="5">
    <source>
        <dbReference type="ARBA" id="ARBA00022776"/>
    </source>
</evidence>
<dbReference type="Proteomes" id="UP000268162">
    <property type="component" value="Unassembled WGS sequence"/>
</dbReference>
<keyword evidence="7" id="KW-0131">Cell cycle</keyword>
<feature type="region of interest" description="Disordered" evidence="9">
    <location>
        <begin position="39"/>
        <end position="64"/>
    </location>
</feature>
<feature type="coiled-coil region" evidence="8">
    <location>
        <begin position="127"/>
        <end position="161"/>
    </location>
</feature>
<comment type="subcellular location">
    <subcellularLocation>
        <location evidence="1">Nucleus</location>
    </subcellularLocation>
</comment>
<dbReference type="GO" id="GO:0051315">
    <property type="term" value="P:attachment of mitotic spindle microtubules to kinetochore"/>
    <property type="evidence" value="ECO:0007669"/>
    <property type="project" value="TreeGrafter"/>
</dbReference>
<gene>
    <name evidence="10" type="ORF">BJ085DRAFT_14776</name>
</gene>
<keyword evidence="4" id="KW-0132">Cell division</keyword>
<sequence length="384" mass="42913">DKRTLQRLEKLRVLAHRDVENLREQIKSFHLEAEMMAAATNNQPSETEEPTAEQSSGQLQQQQQLQQVHRIEGLEQLVQEYREQVNQLNEQLAARPEVKPNANLTNETANPNPAAAAELDARAQARAAESESEMAVLRSQLARLEKQLAAQNSEMALLEHKIGQGDYNPRTTRILQLIDNPTSKAYEIREATLQALRKENAQLQGSDSGGALVPQQTVDNLISSHADMQKQVAEKDKRMVRLKEVWRAKAQEIREAVYSLLGYRVDFLENGRVRLASMYNEADDHSFIFTSNAHDSGTLELSGGGNAAFVRSLDTLIQYWVVERRSIPAFLATVTLELFDKTTAMMPPGHHAGWRGRDEMSRSMTSSMSLASCSTNPGPSANLV</sequence>
<evidence type="ECO:0000256" key="1">
    <source>
        <dbReference type="ARBA" id="ARBA00004123"/>
    </source>
</evidence>
<evidence type="ECO:0000256" key="6">
    <source>
        <dbReference type="ARBA" id="ARBA00023242"/>
    </source>
</evidence>
<keyword evidence="5" id="KW-0498">Mitosis</keyword>
<evidence type="ECO:0000256" key="9">
    <source>
        <dbReference type="SAM" id="MobiDB-lite"/>
    </source>
</evidence>
<dbReference type="AlphaFoldDB" id="A0A4P9ZNG8"/>
<dbReference type="Gene3D" id="1.20.5.170">
    <property type="match status" value="1"/>
</dbReference>
<keyword evidence="11" id="KW-1185">Reference proteome</keyword>
<feature type="compositionally biased region" description="Low complexity" evidence="9">
    <location>
        <begin position="365"/>
        <end position="374"/>
    </location>
</feature>
<dbReference type="PANTHER" id="PTHR23168:SF0">
    <property type="entry name" value="MITOTIC SPINDLE ASSEMBLY CHECKPOINT PROTEIN MAD1"/>
    <property type="match status" value="1"/>
</dbReference>
<evidence type="ECO:0000256" key="7">
    <source>
        <dbReference type="ARBA" id="ARBA00023306"/>
    </source>
</evidence>
<dbReference type="GO" id="GO:0000776">
    <property type="term" value="C:kinetochore"/>
    <property type="evidence" value="ECO:0007669"/>
    <property type="project" value="TreeGrafter"/>
</dbReference>
<feature type="region of interest" description="Disordered" evidence="9">
    <location>
        <begin position="365"/>
        <end position="384"/>
    </location>
</feature>
<evidence type="ECO:0000256" key="3">
    <source>
        <dbReference type="ARBA" id="ARBA00022019"/>
    </source>
</evidence>
<evidence type="ECO:0000313" key="10">
    <source>
        <dbReference type="EMBL" id="RKP34966.1"/>
    </source>
</evidence>
<dbReference type="GO" id="GO:0007094">
    <property type="term" value="P:mitotic spindle assembly checkpoint signaling"/>
    <property type="evidence" value="ECO:0007669"/>
    <property type="project" value="InterPro"/>
</dbReference>
<evidence type="ECO:0000256" key="4">
    <source>
        <dbReference type="ARBA" id="ARBA00022618"/>
    </source>
</evidence>
<dbReference type="GO" id="GO:0072686">
    <property type="term" value="C:mitotic spindle"/>
    <property type="evidence" value="ECO:0007669"/>
    <property type="project" value="TreeGrafter"/>
</dbReference>
<evidence type="ECO:0000256" key="2">
    <source>
        <dbReference type="ARBA" id="ARBA00008029"/>
    </source>
</evidence>
<dbReference type="PANTHER" id="PTHR23168">
    <property type="entry name" value="MITOTIC SPINDLE ASSEMBLY CHECKPOINT PROTEIN MAD1 MITOTIC ARREST DEFICIENT-LIKE PROTEIN 1"/>
    <property type="match status" value="1"/>
</dbReference>
<reference evidence="11" key="1">
    <citation type="journal article" date="2018" name="Nat. Microbiol.">
        <title>Leveraging single-cell genomics to expand the fungal tree of life.</title>
        <authorList>
            <person name="Ahrendt S.R."/>
            <person name="Quandt C.A."/>
            <person name="Ciobanu D."/>
            <person name="Clum A."/>
            <person name="Salamov A."/>
            <person name="Andreopoulos B."/>
            <person name="Cheng J.F."/>
            <person name="Woyke T."/>
            <person name="Pelin A."/>
            <person name="Henrissat B."/>
            <person name="Reynolds N.K."/>
            <person name="Benny G.L."/>
            <person name="Smith M.E."/>
            <person name="James T.Y."/>
            <person name="Grigoriev I.V."/>
        </authorList>
    </citation>
    <scope>NUCLEOTIDE SEQUENCE [LARGE SCALE GENOMIC DNA]</scope>
    <source>
        <strain evidence="11">RSA 468</strain>
    </source>
</reference>
<dbReference type="GO" id="GO:0005635">
    <property type="term" value="C:nuclear envelope"/>
    <property type="evidence" value="ECO:0007669"/>
    <property type="project" value="TreeGrafter"/>
</dbReference>
<dbReference type="STRING" id="215637.A0A4P9ZNG8"/>
<dbReference type="Pfam" id="PF05557">
    <property type="entry name" value="MAD"/>
    <property type="match status" value="1"/>
</dbReference>
<keyword evidence="6" id="KW-0539">Nucleus</keyword>
<dbReference type="Gene3D" id="3.30.457.60">
    <property type="match status" value="1"/>
</dbReference>
<organism evidence="10 11">
    <name type="scientific">Dimargaris cristalligena</name>
    <dbReference type="NCBI Taxonomy" id="215637"/>
    <lineage>
        <taxon>Eukaryota</taxon>
        <taxon>Fungi</taxon>
        <taxon>Fungi incertae sedis</taxon>
        <taxon>Zoopagomycota</taxon>
        <taxon>Kickxellomycotina</taxon>
        <taxon>Dimargaritomycetes</taxon>
        <taxon>Dimargaritales</taxon>
        <taxon>Dimargaritaceae</taxon>
        <taxon>Dimargaris</taxon>
    </lineage>
</organism>
<dbReference type="InterPro" id="IPR008672">
    <property type="entry name" value="Mad1"/>
</dbReference>
<dbReference type="SUPFAM" id="SSF75704">
    <property type="entry name" value="Mitotic arrest deficient-like 1, Mad1"/>
    <property type="match status" value="1"/>
</dbReference>
<dbReference type="GO" id="GO:0051301">
    <property type="term" value="P:cell division"/>
    <property type="evidence" value="ECO:0007669"/>
    <property type="project" value="UniProtKB-KW"/>
</dbReference>
<evidence type="ECO:0000256" key="8">
    <source>
        <dbReference type="SAM" id="Coils"/>
    </source>
</evidence>
<keyword evidence="8" id="KW-0175">Coiled coil</keyword>
<proteinExistence type="inferred from homology"/>